<dbReference type="Proteomes" id="UP000266441">
    <property type="component" value="Unassembled WGS sequence"/>
</dbReference>
<organism evidence="1 2">
    <name type="scientific">Mariniphaga sediminis</name>
    <dbReference type="NCBI Taxonomy" id="1628158"/>
    <lineage>
        <taxon>Bacteria</taxon>
        <taxon>Pseudomonadati</taxon>
        <taxon>Bacteroidota</taxon>
        <taxon>Bacteroidia</taxon>
        <taxon>Marinilabiliales</taxon>
        <taxon>Prolixibacteraceae</taxon>
        <taxon>Mariniphaga</taxon>
    </lineage>
</organism>
<gene>
    <name evidence="1" type="ORF">D1164_23250</name>
</gene>
<evidence type="ECO:0000313" key="2">
    <source>
        <dbReference type="Proteomes" id="UP000266441"/>
    </source>
</evidence>
<dbReference type="EMBL" id="QWET01000041">
    <property type="protein sequence ID" value="RIH62753.1"/>
    <property type="molecule type" value="Genomic_DNA"/>
</dbReference>
<evidence type="ECO:0000313" key="1">
    <source>
        <dbReference type="EMBL" id="RIH62753.1"/>
    </source>
</evidence>
<dbReference type="InterPro" id="IPR015943">
    <property type="entry name" value="WD40/YVTN_repeat-like_dom_sf"/>
</dbReference>
<proteinExistence type="predicted"/>
<dbReference type="SUPFAM" id="SSF50998">
    <property type="entry name" value="Quinoprotein alcohol dehydrogenase-like"/>
    <property type="match status" value="1"/>
</dbReference>
<dbReference type="RefSeq" id="WP_119352306.1">
    <property type="nucleotide sequence ID" value="NZ_QWET01000041.1"/>
</dbReference>
<dbReference type="AlphaFoldDB" id="A0A399CTK8"/>
<comment type="caution">
    <text evidence="1">The sequence shown here is derived from an EMBL/GenBank/DDBJ whole genome shotgun (WGS) entry which is preliminary data.</text>
</comment>
<dbReference type="InterPro" id="IPR011047">
    <property type="entry name" value="Quinoprotein_ADH-like_sf"/>
</dbReference>
<dbReference type="OrthoDB" id="828261at2"/>
<name>A0A399CTK8_9BACT</name>
<reference evidence="1 2" key="1">
    <citation type="journal article" date="2015" name="Int. J. Syst. Evol. Microbiol.">
        <title>Mariniphaga sediminis sp. nov., isolated from coastal sediment.</title>
        <authorList>
            <person name="Wang F.Q."/>
            <person name="Shen Q.Y."/>
            <person name="Chen G.J."/>
            <person name="Du Z.J."/>
        </authorList>
    </citation>
    <scope>NUCLEOTIDE SEQUENCE [LARGE SCALE GENOMIC DNA]</scope>
    <source>
        <strain evidence="1 2">SY21</strain>
    </source>
</reference>
<sequence>MKKIVICLFAIPLTWACEKEKVNNTDSLNISGIKTGNKTEIVHVKLKSGDIESSEIDCYVFGSTLFDPGTSGFGYVDCNSNFKLVNPQTGELITDFSLPGLLSQTVIDPVENVLIGQYFENNSNFVVKLDLTNGEIKAKNSVDLGEGILACTYFYKNDEKEYVLLTADSTLKFINVNNGSISKSIKVESIINNAIFDKTDSQLIGFTYSAETDKNYIEIIDIETGALTSKVEIKERNDYYGCVSGFDKETNCYILVNSQNKILFIDIESGKTKDSYTLDFEIKEFKFWRSI</sequence>
<dbReference type="Gene3D" id="2.130.10.10">
    <property type="entry name" value="YVTN repeat-like/Quinoprotein amine dehydrogenase"/>
    <property type="match status" value="1"/>
</dbReference>
<protein>
    <submittedName>
        <fullName evidence="1">Uncharacterized protein</fullName>
    </submittedName>
</protein>
<accession>A0A399CTK8</accession>
<keyword evidence="2" id="KW-1185">Reference proteome</keyword>